<dbReference type="GO" id="GO:0000156">
    <property type="term" value="F:phosphorelay response regulator activity"/>
    <property type="evidence" value="ECO:0007669"/>
    <property type="project" value="TreeGrafter"/>
</dbReference>
<keyword evidence="2" id="KW-0902">Two-component regulatory system</keyword>
<feature type="domain" description="Response regulatory" evidence="8">
    <location>
        <begin position="2"/>
        <end position="116"/>
    </location>
</feature>
<dbReference type="SMART" id="SM00862">
    <property type="entry name" value="Trans_reg_C"/>
    <property type="match status" value="1"/>
</dbReference>
<dbReference type="CDD" id="cd17574">
    <property type="entry name" value="REC_OmpR"/>
    <property type="match status" value="1"/>
</dbReference>
<evidence type="ECO:0000256" key="3">
    <source>
        <dbReference type="ARBA" id="ARBA00023015"/>
    </source>
</evidence>
<dbReference type="AlphaFoldDB" id="A0A563VML3"/>
<organism evidence="10 11">
    <name type="scientific">Hyella patelloides LEGE 07179</name>
    <dbReference type="NCBI Taxonomy" id="945734"/>
    <lineage>
        <taxon>Bacteria</taxon>
        <taxon>Bacillati</taxon>
        <taxon>Cyanobacteriota</taxon>
        <taxon>Cyanophyceae</taxon>
        <taxon>Pleurocapsales</taxon>
        <taxon>Hyellaceae</taxon>
        <taxon>Hyella</taxon>
    </lineage>
</organism>
<dbReference type="GO" id="GO:0005829">
    <property type="term" value="C:cytosol"/>
    <property type="evidence" value="ECO:0007669"/>
    <property type="project" value="TreeGrafter"/>
</dbReference>
<protein>
    <submittedName>
        <fullName evidence="10">Protein RcaC</fullName>
    </submittedName>
</protein>
<sequence>MRILLVDDDEQLMEVLADKLIEQHYAVDIANTGDMGWEFVLLFNYDLVVLDWMLPDIEGVELCQKIRAEGYEMPVMLLTARDRNSDKVMGLDAGADDYVVKPFNFDELTARIRALLRREIHAASPILQWQELALDPKTHEVKYQKQLLRLTPKEYVLIELFMRHPQQVFSPSAIIDSLWAGEDPPGEEAVRTHIKGLRQKLKKAGMAKDTIQTVYGVGYRLKAETKTKTPSTDQTPDKSQQIADAWLQFKDVAFQRLAILDNLASAFTENTVIPESYPEAKSAAHKLAGSLGGFGFPNGSKIAKKIEKLLENDLVEQAEIQQFTTLVTSLHDELQNQPFAAKVRAALGNNVSLLIIDRDRTYTQQLVTEASQKGMKPQATFSLDEARESILQKLPTAVLHAITFPDGADLDFLEELHQQKRQLPIVIITEDAQLSDRLEIIRKGGSLILQAPVKPSMAIDSVAELIQNSSGAAKVLIVDDDPQVLLSLEISLQPWGFDLKTLSEPQQLWDILEEFKPDLLVLDVEMPQINGLELCQLLRSDRRWQRLPILFLTVHQDEKTQHQAFAAGADDYICKPIIGSELANRILNRLQRNRILKSS</sequence>
<keyword evidence="5" id="KW-0804">Transcription</keyword>
<accession>A0A563VML3</accession>
<feature type="modified residue" description="4-aspartylphosphate" evidence="6">
    <location>
        <position position="51"/>
    </location>
</feature>
<dbReference type="InterPro" id="IPR016032">
    <property type="entry name" value="Sig_transdc_resp-reg_C-effctor"/>
</dbReference>
<dbReference type="Gene3D" id="1.10.10.10">
    <property type="entry name" value="Winged helix-like DNA-binding domain superfamily/Winged helix DNA-binding domain"/>
    <property type="match status" value="1"/>
</dbReference>
<dbReference type="SUPFAM" id="SSF47226">
    <property type="entry name" value="Histidine-containing phosphotransfer domain, HPT domain"/>
    <property type="match status" value="1"/>
</dbReference>
<dbReference type="InterPro" id="IPR001867">
    <property type="entry name" value="OmpR/PhoB-type_DNA-bd"/>
</dbReference>
<evidence type="ECO:0000256" key="4">
    <source>
        <dbReference type="ARBA" id="ARBA00023125"/>
    </source>
</evidence>
<dbReference type="InterPro" id="IPR008207">
    <property type="entry name" value="Sig_transdc_His_kin_Hpt_dom"/>
</dbReference>
<comment type="caution">
    <text evidence="6">Lacks conserved residue(s) required for the propagation of feature annotation.</text>
</comment>
<feature type="domain" description="Response regulatory" evidence="8">
    <location>
        <begin position="352"/>
        <end position="466"/>
    </location>
</feature>
<evidence type="ECO:0000256" key="1">
    <source>
        <dbReference type="ARBA" id="ARBA00022553"/>
    </source>
</evidence>
<dbReference type="SUPFAM" id="SSF52172">
    <property type="entry name" value="CheY-like"/>
    <property type="match status" value="3"/>
</dbReference>
<dbReference type="InterPro" id="IPR001789">
    <property type="entry name" value="Sig_transdc_resp-reg_receiver"/>
</dbReference>
<evidence type="ECO:0000259" key="8">
    <source>
        <dbReference type="PROSITE" id="PS50110"/>
    </source>
</evidence>
<dbReference type="EMBL" id="CAACVJ010000068">
    <property type="protein sequence ID" value="VEP12669.1"/>
    <property type="molecule type" value="Genomic_DNA"/>
</dbReference>
<feature type="modified residue" description="4-aspartylphosphate" evidence="6">
    <location>
        <position position="523"/>
    </location>
</feature>
<dbReference type="Gene3D" id="6.10.250.690">
    <property type="match status" value="1"/>
</dbReference>
<dbReference type="SUPFAM" id="SSF46894">
    <property type="entry name" value="C-terminal effector domain of the bipartite response regulators"/>
    <property type="match status" value="1"/>
</dbReference>
<dbReference type="CDD" id="cd19935">
    <property type="entry name" value="REC_OmpR_CusR-like"/>
    <property type="match status" value="1"/>
</dbReference>
<dbReference type="RefSeq" id="WP_144864215.1">
    <property type="nucleotide sequence ID" value="NZ_LR213778.1"/>
</dbReference>
<dbReference type="FunFam" id="3.40.50.2300:FF:000001">
    <property type="entry name" value="DNA-binding response regulator PhoB"/>
    <property type="match status" value="1"/>
</dbReference>
<feature type="domain" description="Response regulatory" evidence="8">
    <location>
        <begin position="474"/>
        <end position="590"/>
    </location>
</feature>
<proteinExistence type="predicted"/>
<evidence type="ECO:0000256" key="6">
    <source>
        <dbReference type="PROSITE-ProRule" id="PRU00169"/>
    </source>
</evidence>
<evidence type="ECO:0000256" key="5">
    <source>
        <dbReference type="ARBA" id="ARBA00023163"/>
    </source>
</evidence>
<gene>
    <name evidence="10" type="primary">rcaC</name>
    <name evidence="10" type="ORF">H1P_160008</name>
</gene>
<dbReference type="Pfam" id="PF00072">
    <property type="entry name" value="Response_reg"/>
    <property type="match status" value="2"/>
</dbReference>
<dbReference type="InterPro" id="IPR039420">
    <property type="entry name" value="WalR-like"/>
</dbReference>
<dbReference type="Pfam" id="PF00486">
    <property type="entry name" value="Trans_reg_C"/>
    <property type="match status" value="1"/>
</dbReference>
<evidence type="ECO:0000259" key="9">
    <source>
        <dbReference type="PROSITE" id="PS51755"/>
    </source>
</evidence>
<dbReference type="Gene3D" id="3.40.50.2300">
    <property type="match status" value="3"/>
</dbReference>
<dbReference type="CDD" id="cd00156">
    <property type="entry name" value="REC"/>
    <property type="match status" value="1"/>
</dbReference>
<keyword evidence="11" id="KW-1185">Reference proteome</keyword>
<feature type="domain" description="OmpR/PhoB-type" evidence="9">
    <location>
        <begin position="124"/>
        <end position="223"/>
    </location>
</feature>
<evidence type="ECO:0000256" key="2">
    <source>
        <dbReference type="ARBA" id="ARBA00023012"/>
    </source>
</evidence>
<reference evidence="10 11" key="1">
    <citation type="submission" date="2019-01" db="EMBL/GenBank/DDBJ databases">
        <authorList>
            <person name="Brito A."/>
        </authorList>
    </citation>
    <scope>NUCLEOTIDE SEQUENCE [LARGE SCALE GENOMIC DNA]</scope>
    <source>
        <strain evidence="10">1</strain>
    </source>
</reference>
<dbReference type="InterPro" id="IPR036641">
    <property type="entry name" value="HPT_dom_sf"/>
</dbReference>
<keyword evidence="1 6" id="KW-0597">Phosphoprotein</keyword>
<dbReference type="SMART" id="SM00448">
    <property type="entry name" value="REC"/>
    <property type="match status" value="3"/>
</dbReference>
<dbReference type="Pfam" id="PF01627">
    <property type="entry name" value="Hpt"/>
    <property type="match status" value="1"/>
</dbReference>
<dbReference type="GO" id="GO:0032993">
    <property type="term" value="C:protein-DNA complex"/>
    <property type="evidence" value="ECO:0007669"/>
    <property type="project" value="TreeGrafter"/>
</dbReference>
<dbReference type="PROSITE" id="PS50110">
    <property type="entry name" value="RESPONSE_REGULATORY"/>
    <property type="match status" value="3"/>
</dbReference>
<dbReference type="InterPro" id="IPR011006">
    <property type="entry name" value="CheY-like_superfamily"/>
</dbReference>
<keyword evidence="3" id="KW-0805">Transcription regulation</keyword>
<feature type="DNA-binding region" description="OmpR/PhoB-type" evidence="7">
    <location>
        <begin position="124"/>
        <end position="223"/>
    </location>
</feature>
<dbReference type="InterPro" id="IPR036388">
    <property type="entry name" value="WH-like_DNA-bd_sf"/>
</dbReference>
<dbReference type="Gene3D" id="1.20.120.160">
    <property type="entry name" value="HPT domain"/>
    <property type="match status" value="1"/>
</dbReference>
<evidence type="ECO:0000256" key="7">
    <source>
        <dbReference type="PROSITE-ProRule" id="PRU01091"/>
    </source>
</evidence>
<evidence type="ECO:0000313" key="11">
    <source>
        <dbReference type="Proteomes" id="UP000320055"/>
    </source>
</evidence>
<dbReference type="CDD" id="cd00383">
    <property type="entry name" value="trans_reg_C"/>
    <property type="match status" value="1"/>
</dbReference>
<dbReference type="GO" id="GO:0000976">
    <property type="term" value="F:transcription cis-regulatory region binding"/>
    <property type="evidence" value="ECO:0007669"/>
    <property type="project" value="TreeGrafter"/>
</dbReference>
<dbReference type="GO" id="GO:0006355">
    <property type="term" value="P:regulation of DNA-templated transcription"/>
    <property type="evidence" value="ECO:0007669"/>
    <property type="project" value="InterPro"/>
</dbReference>
<dbReference type="PROSITE" id="PS51755">
    <property type="entry name" value="OMPR_PHOB"/>
    <property type="match status" value="1"/>
</dbReference>
<dbReference type="OrthoDB" id="442759at2"/>
<evidence type="ECO:0000313" key="10">
    <source>
        <dbReference type="EMBL" id="VEP12669.1"/>
    </source>
</evidence>
<name>A0A563VML3_9CYAN</name>
<dbReference type="PANTHER" id="PTHR48111:SF15">
    <property type="entry name" value="OMPR SUBFAMILY"/>
    <property type="match status" value="1"/>
</dbReference>
<dbReference type="Proteomes" id="UP000320055">
    <property type="component" value="Unassembled WGS sequence"/>
</dbReference>
<keyword evidence="4 7" id="KW-0238">DNA-binding</keyword>
<dbReference type="PANTHER" id="PTHR48111">
    <property type="entry name" value="REGULATOR OF RPOS"/>
    <property type="match status" value="1"/>
</dbReference>